<dbReference type="SUPFAM" id="SSF56784">
    <property type="entry name" value="HAD-like"/>
    <property type="match status" value="1"/>
</dbReference>
<reference evidence="2" key="1">
    <citation type="submission" date="2017-09" db="EMBL/GenBank/DDBJ databases">
        <title>Depth-based differentiation of microbial function through sediment-hosted aquifers and enrichment of novel symbionts in the deep terrestrial subsurface.</title>
        <authorList>
            <person name="Probst A.J."/>
            <person name="Ladd B."/>
            <person name="Jarett J.K."/>
            <person name="Geller-Mcgrath D.E."/>
            <person name="Sieber C.M.K."/>
            <person name="Emerson J.B."/>
            <person name="Anantharaman K."/>
            <person name="Thomas B.C."/>
            <person name="Malmstrom R."/>
            <person name="Stieglmeier M."/>
            <person name="Klingl A."/>
            <person name="Woyke T."/>
            <person name="Ryan C.M."/>
            <person name="Banfield J.F."/>
        </authorList>
    </citation>
    <scope>NUCLEOTIDE SEQUENCE [LARGE SCALE GENOMIC DNA]</scope>
</reference>
<dbReference type="Gene3D" id="1.10.150.240">
    <property type="entry name" value="Putative phosphatase, domain 2"/>
    <property type="match status" value="1"/>
</dbReference>
<evidence type="ECO:0008006" key="3">
    <source>
        <dbReference type="Google" id="ProtNLM"/>
    </source>
</evidence>
<dbReference type="PRINTS" id="PR00413">
    <property type="entry name" value="HADHALOGNASE"/>
</dbReference>
<dbReference type="PANTHER" id="PTHR18901:SF38">
    <property type="entry name" value="PSEUDOURIDINE-5'-PHOSPHATASE"/>
    <property type="match status" value="1"/>
</dbReference>
<name>A0A2H0X8K8_UNCKA</name>
<dbReference type="SFLD" id="SFLDG01129">
    <property type="entry name" value="C1.5:_HAD__Beta-PGM__Phosphata"/>
    <property type="match status" value="1"/>
</dbReference>
<gene>
    <name evidence="1" type="ORF">COT51_03795</name>
</gene>
<sequence>MIKGVIFDLDGLLVDSEPINFEADAVLLSEFGVTYTKENHKNVLGRSIIDGLNYFIDEFKLNISAPEMIEKRKRHQLALIPKIKLMPGALELLDYCLSKNYKLGLATSGFREYAETVLKKRAVKKYFPVVLTADDVVNGKPSPEIFEKIASALGLLPEECLVLEDSLAGVNGALAAGCQVIAIPTKYAEGVVYPKEALARENLLEVKKDL</sequence>
<organism evidence="1 2">
    <name type="scientific">candidate division WWE3 bacterium CG08_land_8_20_14_0_20_41_15</name>
    <dbReference type="NCBI Taxonomy" id="1975086"/>
    <lineage>
        <taxon>Bacteria</taxon>
        <taxon>Katanobacteria</taxon>
    </lineage>
</organism>
<evidence type="ECO:0000313" key="1">
    <source>
        <dbReference type="EMBL" id="PIS21244.1"/>
    </source>
</evidence>
<proteinExistence type="predicted"/>
<dbReference type="EMBL" id="PEYV01000061">
    <property type="protein sequence ID" value="PIS21244.1"/>
    <property type="molecule type" value="Genomic_DNA"/>
</dbReference>
<dbReference type="NCBIfam" id="TIGR01549">
    <property type="entry name" value="HAD-SF-IA-v1"/>
    <property type="match status" value="1"/>
</dbReference>
<dbReference type="SFLD" id="SFLDS00003">
    <property type="entry name" value="Haloacid_Dehalogenase"/>
    <property type="match status" value="1"/>
</dbReference>
<dbReference type="AlphaFoldDB" id="A0A2H0X8K8"/>
<dbReference type="NCBIfam" id="TIGR01509">
    <property type="entry name" value="HAD-SF-IA-v3"/>
    <property type="match status" value="1"/>
</dbReference>
<dbReference type="InterPro" id="IPR023198">
    <property type="entry name" value="PGP-like_dom2"/>
</dbReference>
<dbReference type="PANTHER" id="PTHR18901">
    <property type="entry name" value="2-DEOXYGLUCOSE-6-PHOSPHATE PHOSPHATASE 2"/>
    <property type="match status" value="1"/>
</dbReference>
<dbReference type="InterPro" id="IPR023214">
    <property type="entry name" value="HAD_sf"/>
</dbReference>
<evidence type="ECO:0000313" key="2">
    <source>
        <dbReference type="Proteomes" id="UP000231098"/>
    </source>
</evidence>
<dbReference type="InterPro" id="IPR006439">
    <property type="entry name" value="HAD-SF_hydro_IA"/>
</dbReference>
<dbReference type="InterPro" id="IPR041492">
    <property type="entry name" value="HAD_2"/>
</dbReference>
<dbReference type="Gene3D" id="3.40.50.1000">
    <property type="entry name" value="HAD superfamily/HAD-like"/>
    <property type="match status" value="1"/>
</dbReference>
<dbReference type="SFLD" id="SFLDG01135">
    <property type="entry name" value="C1.5.6:_HAD__Beta-PGM__Phospha"/>
    <property type="match status" value="1"/>
</dbReference>
<dbReference type="Proteomes" id="UP000231098">
    <property type="component" value="Unassembled WGS sequence"/>
</dbReference>
<accession>A0A2H0X8K8</accession>
<dbReference type="InterPro" id="IPR036412">
    <property type="entry name" value="HAD-like_sf"/>
</dbReference>
<dbReference type="Pfam" id="PF13419">
    <property type="entry name" value="HAD_2"/>
    <property type="match status" value="1"/>
</dbReference>
<comment type="caution">
    <text evidence="1">The sequence shown here is derived from an EMBL/GenBank/DDBJ whole genome shotgun (WGS) entry which is preliminary data.</text>
</comment>
<protein>
    <recommendedName>
        <fullName evidence="3">Phosphatase</fullName>
    </recommendedName>
</protein>